<reference evidence="3" key="2">
    <citation type="submission" date="2015-03" db="UniProtKB">
        <authorList>
            <consortium name="EnsemblPlants"/>
        </authorList>
    </citation>
    <scope>IDENTIFICATION</scope>
</reference>
<dbReference type="PANTHER" id="PTHR31205">
    <property type="entry name" value="ACTIN CROSS-LINKING PROTEIN (DUF569)"/>
    <property type="match status" value="1"/>
</dbReference>
<reference evidence="3" key="1">
    <citation type="journal article" date="2009" name="Rice">
        <title>De Novo Next Generation Sequencing of Plant Genomes.</title>
        <authorList>
            <person name="Rounsley S."/>
            <person name="Marri P.R."/>
            <person name="Yu Y."/>
            <person name="He R."/>
            <person name="Sisneros N."/>
            <person name="Goicoechea J.L."/>
            <person name="Lee S.J."/>
            <person name="Angelova A."/>
            <person name="Kudrna D."/>
            <person name="Luo M."/>
            <person name="Affourtit J."/>
            <person name="Desany B."/>
            <person name="Knight J."/>
            <person name="Niazi F."/>
            <person name="Egholm M."/>
            <person name="Wing R.A."/>
        </authorList>
    </citation>
    <scope>NUCLEOTIDE SEQUENCE [LARGE SCALE GENOMIC DNA]</scope>
    <source>
        <strain evidence="3">cv. IRGC 105608</strain>
    </source>
</reference>
<evidence type="ECO:0000313" key="4">
    <source>
        <dbReference type="Proteomes" id="UP000026960"/>
    </source>
</evidence>
<dbReference type="Gene3D" id="2.80.10.50">
    <property type="match status" value="1"/>
</dbReference>
<dbReference type="InterPro" id="IPR008999">
    <property type="entry name" value="Actin-crosslinking"/>
</dbReference>
<dbReference type="AlphaFoldDB" id="A0A0D3GDB7"/>
<sequence length="354" mass="39681">MTRKPRPASAARRPELQAMRRPPSLRARGRTSLMPRRSVELAPPTASASIHRHRPSPGPSSEQEGRFRVRAPPRLNGNSNLDSLEDAWRWAAGAMEQFHDGHHVWLRSRDQGTYLRADDDGSGVSMGQDRASFHAAWTVHTHHVGDDDILMLHSAANGRYLATGPGWTEQHLPGGNRASIILRDLNWDVFDAVSWFAVRSGWGDDVLLRHYSWRFLRADDTGVIADRFDGRRMARWQWVVEAIPPRNSIPRPPNPSPSFGVFERPIWFQRLAHNELVCMCFTGRSALHLWNQLSSRMGFEPDPNSTMCVRAGTYGRLTPLVTDLPGNNSAMVIFVLPPESLAGFGLTCPNVHAA</sequence>
<protein>
    <recommendedName>
        <fullName evidence="2">DUF569 domain-containing protein</fullName>
    </recommendedName>
</protein>
<dbReference type="SUPFAM" id="SSF50405">
    <property type="entry name" value="Actin-crosslinking proteins"/>
    <property type="match status" value="1"/>
</dbReference>
<dbReference type="EnsemblPlants" id="OBART06G04720.1">
    <property type="protein sequence ID" value="OBART06G04720.1"/>
    <property type="gene ID" value="OBART06G04720"/>
</dbReference>
<dbReference type="eggNOG" id="ENOG502R28Q">
    <property type="taxonomic scope" value="Eukaryota"/>
</dbReference>
<evidence type="ECO:0000259" key="2">
    <source>
        <dbReference type="Pfam" id="PF22932"/>
    </source>
</evidence>
<dbReference type="Pfam" id="PF22932">
    <property type="entry name" value="Ubiq_DUF_assoc"/>
    <property type="match status" value="1"/>
</dbReference>
<keyword evidence="4" id="KW-1185">Reference proteome</keyword>
<organism evidence="3">
    <name type="scientific">Oryza barthii</name>
    <dbReference type="NCBI Taxonomy" id="65489"/>
    <lineage>
        <taxon>Eukaryota</taxon>
        <taxon>Viridiplantae</taxon>
        <taxon>Streptophyta</taxon>
        <taxon>Embryophyta</taxon>
        <taxon>Tracheophyta</taxon>
        <taxon>Spermatophyta</taxon>
        <taxon>Magnoliopsida</taxon>
        <taxon>Liliopsida</taxon>
        <taxon>Poales</taxon>
        <taxon>Poaceae</taxon>
        <taxon>BOP clade</taxon>
        <taxon>Oryzoideae</taxon>
        <taxon>Oryzeae</taxon>
        <taxon>Oryzinae</taxon>
        <taxon>Oryza</taxon>
    </lineage>
</organism>
<dbReference type="InterPro" id="IPR054726">
    <property type="entry name" value="Ubiq_DUF569-assoc"/>
</dbReference>
<feature type="domain" description="DUF569" evidence="2">
    <location>
        <begin position="274"/>
        <end position="336"/>
    </location>
</feature>
<feature type="region of interest" description="Disordered" evidence="1">
    <location>
        <begin position="1"/>
        <end position="78"/>
    </location>
</feature>
<dbReference type="Proteomes" id="UP000026960">
    <property type="component" value="Chromosome 6"/>
</dbReference>
<dbReference type="HOGENOM" id="CLU_046057_3_0_1"/>
<accession>A0A0D3GDB7</accession>
<dbReference type="Gramene" id="OBART06G04720.1">
    <property type="protein sequence ID" value="OBART06G04720.1"/>
    <property type="gene ID" value="OBART06G04720"/>
</dbReference>
<evidence type="ECO:0000256" key="1">
    <source>
        <dbReference type="SAM" id="MobiDB-lite"/>
    </source>
</evidence>
<dbReference type="PaxDb" id="65489-OBART06G04720.1"/>
<evidence type="ECO:0000313" key="3">
    <source>
        <dbReference type="EnsemblPlants" id="OBART06G04720.1"/>
    </source>
</evidence>
<proteinExistence type="predicted"/>
<name>A0A0D3GDB7_9ORYZ</name>
<dbReference type="STRING" id="65489.A0A0D3GDB7"/>
<dbReference type="PANTHER" id="PTHR31205:SF94">
    <property type="entry name" value="OS06G0161900 PROTEIN"/>
    <property type="match status" value="1"/>
</dbReference>